<comment type="similarity">
    <text evidence="8">Belongs to the Xni family.</text>
</comment>
<dbReference type="SUPFAM" id="SSF47807">
    <property type="entry name" value="5' to 3' exonuclease, C-terminal subdomain"/>
    <property type="match status" value="1"/>
</dbReference>
<keyword evidence="4 8" id="KW-0378">Hydrolase</keyword>
<dbReference type="CDD" id="cd09859">
    <property type="entry name" value="PIN_53EXO"/>
    <property type="match status" value="1"/>
</dbReference>
<proteinExistence type="inferred from homology"/>
<dbReference type="Gene3D" id="1.10.150.20">
    <property type="entry name" value="5' to 3' exonuclease, C-terminal subdomain"/>
    <property type="match status" value="1"/>
</dbReference>
<dbReference type="PANTHER" id="PTHR42646:SF2">
    <property type="entry name" value="5'-3' EXONUCLEASE FAMILY PROTEIN"/>
    <property type="match status" value="1"/>
</dbReference>
<evidence type="ECO:0000256" key="3">
    <source>
        <dbReference type="ARBA" id="ARBA00022759"/>
    </source>
</evidence>
<evidence type="ECO:0000256" key="6">
    <source>
        <dbReference type="ARBA" id="ARBA00022958"/>
    </source>
</evidence>
<comment type="cofactor">
    <cofactor evidence="8">
        <name>K(+)</name>
        <dbReference type="ChEBI" id="CHEBI:29103"/>
    </cofactor>
    <text evidence="8">Binds 1 K(+) per subunit. The potassium ion strongly increases the affinity for DNA.</text>
</comment>
<dbReference type="EMBL" id="CP032664">
    <property type="protein sequence ID" value="QQO84451.1"/>
    <property type="molecule type" value="Genomic_DNA"/>
</dbReference>
<reference evidence="10" key="1">
    <citation type="submission" date="2018-09" db="EMBL/GenBank/DDBJ databases">
        <title>Genome sequencing and analysis.</title>
        <authorList>
            <person name="Huang Y.-T."/>
        </authorList>
    </citation>
    <scope>NUCLEOTIDE SEQUENCE</scope>
    <source>
        <strain evidence="10">HIDE</strain>
    </source>
</reference>
<evidence type="ECO:0000256" key="8">
    <source>
        <dbReference type="HAMAP-Rule" id="MF_01192"/>
    </source>
</evidence>
<dbReference type="CDD" id="cd09898">
    <property type="entry name" value="H3TH_53EXO"/>
    <property type="match status" value="1"/>
</dbReference>
<dbReference type="InterPro" id="IPR036279">
    <property type="entry name" value="5-3_exonuclease_C_sf"/>
</dbReference>
<comment type="cofactor">
    <cofactor evidence="8">
        <name>Mg(2+)</name>
        <dbReference type="ChEBI" id="CHEBI:18420"/>
    </cofactor>
    <text evidence="8">Binds 2 Mg(2+) per subunit. Only one magnesium ion has a direct interaction with the protein, the other interactions are indirect.</text>
</comment>
<comment type="caution">
    <text evidence="8">Lacks conserved residue(s) required for the propagation of feature annotation.</text>
</comment>
<gene>
    <name evidence="8" type="primary">xni</name>
    <name evidence="8" type="synonym">ygdG</name>
    <name evidence="10" type="ORF">D7032_15125</name>
</gene>
<dbReference type="InterPro" id="IPR020046">
    <property type="entry name" value="5-3_exonucl_a-hlix_arch_N"/>
</dbReference>
<sequence length="260" mass="28704">MNRLLIIDGMNLVRRLHAAQPDEADMQGLTERSRNACQKLIRQHCPTHVAIVWDGDEESWRKRLYPDYKKGRKPMPQALADGLPALKQALAEAGIGSINALSEADDVIATLASKLCLRGGEAIIVSTDKGFCQLRLPRLLLWDHFNGAAMDIAALEQKLGIEQSQLLDFMALSGDSGNKIPGIQGIGPKTAGELLRSFRTLANVYNALDTLGAKQAKKLTEGKEMARLSYRLAKLRTDLELNIRLNQYRVKENQGSKSST</sequence>
<dbReference type="PANTHER" id="PTHR42646">
    <property type="entry name" value="FLAP ENDONUCLEASE XNI"/>
    <property type="match status" value="1"/>
</dbReference>
<dbReference type="EC" id="3.1.-.-" evidence="8"/>
<evidence type="ECO:0000256" key="4">
    <source>
        <dbReference type="ARBA" id="ARBA00022801"/>
    </source>
</evidence>
<keyword evidence="6 8" id="KW-0630">Potassium</keyword>
<dbReference type="InterPro" id="IPR038969">
    <property type="entry name" value="FEN"/>
</dbReference>
<evidence type="ECO:0000313" key="10">
    <source>
        <dbReference type="EMBL" id="QQO84451.1"/>
    </source>
</evidence>
<evidence type="ECO:0000256" key="5">
    <source>
        <dbReference type="ARBA" id="ARBA00022842"/>
    </source>
</evidence>
<dbReference type="InterPro" id="IPR022895">
    <property type="entry name" value="Xni"/>
</dbReference>
<feature type="binding site" evidence="8">
    <location>
        <position position="181"/>
    </location>
    <ligand>
        <name>K(+)</name>
        <dbReference type="ChEBI" id="CHEBI:29103"/>
    </ligand>
</feature>
<dbReference type="GO" id="GO:0003677">
    <property type="term" value="F:DNA binding"/>
    <property type="evidence" value="ECO:0007669"/>
    <property type="project" value="UniProtKB-UniRule"/>
</dbReference>
<dbReference type="InterPro" id="IPR002421">
    <property type="entry name" value="5-3_exonuclease"/>
</dbReference>
<feature type="binding site" evidence="8">
    <location>
        <position position="186"/>
    </location>
    <ligand>
        <name>K(+)</name>
        <dbReference type="ChEBI" id="CHEBI:29103"/>
    </ligand>
</feature>
<keyword evidence="2 8" id="KW-0479">Metal-binding</keyword>
<dbReference type="Gene3D" id="3.40.50.1010">
    <property type="entry name" value="5'-nuclease"/>
    <property type="match status" value="1"/>
</dbReference>
<dbReference type="SMART" id="SM00279">
    <property type="entry name" value="HhH2"/>
    <property type="match status" value="1"/>
</dbReference>
<dbReference type="InterPro" id="IPR029060">
    <property type="entry name" value="PIN-like_dom_sf"/>
</dbReference>
<dbReference type="NCBIfam" id="NF007017">
    <property type="entry name" value="PRK09482.1"/>
    <property type="match status" value="1"/>
</dbReference>
<accession>A0A7T8EDN9</accession>
<feature type="region of interest" description="Interaction with DNA" evidence="8">
    <location>
        <begin position="185"/>
        <end position="190"/>
    </location>
</feature>
<dbReference type="SUPFAM" id="SSF88723">
    <property type="entry name" value="PIN domain-like"/>
    <property type="match status" value="1"/>
</dbReference>
<feature type="domain" description="5'-3' exonuclease" evidence="9">
    <location>
        <begin position="2"/>
        <end position="251"/>
    </location>
</feature>
<dbReference type="HAMAP" id="MF_01192">
    <property type="entry name" value="Xni"/>
    <property type="match status" value="1"/>
</dbReference>
<dbReference type="GO" id="GO:0008409">
    <property type="term" value="F:5'-3' exonuclease activity"/>
    <property type="evidence" value="ECO:0007669"/>
    <property type="project" value="InterPro"/>
</dbReference>
<dbReference type="SMART" id="SM00475">
    <property type="entry name" value="53EXOc"/>
    <property type="match status" value="1"/>
</dbReference>
<dbReference type="AlphaFoldDB" id="A0A7T8EDN9"/>
<dbReference type="GO" id="GO:0000287">
    <property type="term" value="F:magnesium ion binding"/>
    <property type="evidence" value="ECO:0007669"/>
    <property type="project" value="UniProtKB-UniRule"/>
</dbReference>
<organism evidence="10">
    <name type="scientific">Shewanella algae</name>
    <dbReference type="NCBI Taxonomy" id="38313"/>
    <lineage>
        <taxon>Bacteria</taxon>
        <taxon>Pseudomonadati</taxon>
        <taxon>Pseudomonadota</taxon>
        <taxon>Gammaproteobacteria</taxon>
        <taxon>Alteromonadales</taxon>
        <taxon>Shewanellaceae</taxon>
        <taxon>Shewanella</taxon>
    </lineage>
</organism>
<evidence type="ECO:0000256" key="7">
    <source>
        <dbReference type="ARBA" id="ARBA00023125"/>
    </source>
</evidence>
<dbReference type="GO" id="GO:0017108">
    <property type="term" value="F:5'-flap endonuclease activity"/>
    <property type="evidence" value="ECO:0007669"/>
    <property type="project" value="UniProtKB-UniRule"/>
</dbReference>
<feature type="binding site" evidence="8">
    <location>
        <position position="183"/>
    </location>
    <ligand>
        <name>K(+)</name>
        <dbReference type="ChEBI" id="CHEBI:29103"/>
    </ligand>
</feature>
<protein>
    <recommendedName>
        <fullName evidence="8">Flap endonuclease Xni</fullName>
        <shortName evidence="8">FEN</shortName>
        <ecNumber evidence="8">3.1.-.-</ecNumber>
    </recommendedName>
</protein>
<keyword evidence="3 8" id="KW-0255">Endonuclease</keyword>
<dbReference type="RefSeq" id="WP_107110313.1">
    <property type="nucleotide sequence ID" value="NZ_AP024610.1"/>
</dbReference>
<dbReference type="GO" id="GO:0033567">
    <property type="term" value="P:DNA replication, Okazaki fragment processing"/>
    <property type="evidence" value="ECO:0007669"/>
    <property type="project" value="UniProtKB-UniRule"/>
</dbReference>
<keyword evidence="5 8" id="KW-0460">Magnesium</keyword>
<feature type="binding site" evidence="8">
    <location>
        <position position="172"/>
    </location>
    <ligand>
        <name>K(+)</name>
        <dbReference type="ChEBI" id="CHEBI:29103"/>
    </ligand>
</feature>
<dbReference type="Pfam" id="PF01367">
    <property type="entry name" value="5_3_exonuc"/>
    <property type="match status" value="1"/>
</dbReference>
<dbReference type="InterPro" id="IPR008918">
    <property type="entry name" value="HhH2"/>
</dbReference>
<name>A0A7T8EDN9_9GAMM</name>
<dbReference type="FunFam" id="1.10.150.20:FF:000003">
    <property type="entry name" value="DNA polymerase I"/>
    <property type="match status" value="1"/>
</dbReference>
<evidence type="ECO:0000256" key="1">
    <source>
        <dbReference type="ARBA" id="ARBA00022722"/>
    </source>
</evidence>
<keyword evidence="7 8" id="KW-0238">DNA-binding</keyword>
<dbReference type="GO" id="GO:0030955">
    <property type="term" value="F:potassium ion binding"/>
    <property type="evidence" value="ECO:0007669"/>
    <property type="project" value="UniProtKB-UniRule"/>
</dbReference>
<keyword evidence="1 8" id="KW-0540">Nuclease</keyword>
<feature type="binding site" evidence="8">
    <location>
        <position position="105"/>
    </location>
    <ligand>
        <name>Mg(2+)</name>
        <dbReference type="ChEBI" id="CHEBI:18420"/>
    </ligand>
</feature>
<dbReference type="InterPro" id="IPR020045">
    <property type="entry name" value="DNA_polI_H3TH"/>
</dbReference>
<dbReference type="Pfam" id="PF02739">
    <property type="entry name" value="5_3_exonuc_N"/>
    <property type="match status" value="1"/>
</dbReference>
<evidence type="ECO:0000256" key="2">
    <source>
        <dbReference type="ARBA" id="ARBA00022723"/>
    </source>
</evidence>
<evidence type="ECO:0000259" key="9">
    <source>
        <dbReference type="SMART" id="SM00475"/>
    </source>
</evidence>
<comment type="function">
    <text evidence="8">Has flap endonuclease activity. During DNA replication, flap endonucleases cleave the 5'-overhanging flap structure that is generated by displacement synthesis when DNA polymerase encounters the 5'-end of a downstream Okazaki fragment.</text>
</comment>